<evidence type="ECO:0000313" key="2">
    <source>
        <dbReference type="Proteomes" id="UP000790377"/>
    </source>
</evidence>
<sequence length="680" mass="77577">MDKISKPISNSRAPYHVNVYHWRRDTSPEDVLLRDSFEWGDQYGRASELLAIWPPRKDSLAIQLDVEDAEAEAGEKAFVDAEDEMRKNIPETAVTASPTIPFRLYDCSGRVLKNHEVYLKETDNVVPPYLVVSQVWGDIQEHLTIPSVEWGVPISNGAKWDAILEYCKREQIRWLWMDILCINQTQDSPIADQEKAKEIPKMTSYYREATGCLVIPERYEAFDKAYRKVMEVYSAFGGAITGPLISDNALAIWSSMEMMNTVITDAWFSRIWTYQEFLLPKQHFLLDGQKLDVNAIRLIIDWYTKILRNKSLPKPSEGENYSFVAPGAELVLQNWTPEDIGYDVKEELDRRGHLDLMRVLRQTGRKKYTKDEDRLFALYGLISDDEKVAVEVSPWSPSMHNASGSGSVESPDKATLRLKWMQTMVKVLATGRVWPLLYNALDPDDITSGFHWMPRITTPSNHDRGVWLGPMYLDTLHHKNRHTIQVADDGLHIAVRRVGHIIGSSVNMGDGGGELNKAIACVWLLMAKGFDIDPIVEQFKYGLAHADRDAVPREEVEGTQMVLEAALRADSLGECFYIFEQAQLRSKLVYGDGVSSWHRRIVCMVVEGQHRPMVFMAWIHSTKTLEIGKCWVFDVTSEPLGSVKRWLIANRHGPNTYTKIGTMYACPVDMEDTFVRVILD</sequence>
<keyword evidence="2" id="KW-1185">Reference proteome</keyword>
<evidence type="ECO:0000313" key="1">
    <source>
        <dbReference type="EMBL" id="KAH7915170.1"/>
    </source>
</evidence>
<dbReference type="EMBL" id="MU267603">
    <property type="protein sequence ID" value="KAH7915170.1"/>
    <property type="molecule type" value="Genomic_DNA"/>
</dbReference>
<organism evidence="1 2">
    <name type="scientific">Hygrophoropsis aurantiaca</name>
    <dbReference type="NCBI Taxonomy" id="72124"/>
    <lineage>
        <taxon>Eukaryota</taxon>
        <taxon>Fungi</taxon>
        <taxon>Dikarya</taxon>
        <taxon>Basidiomycota</taxon>
        <taxon>Agaricomycotina</taxon>
        <taxon>Agaricomycetes</taxon>
        <taxon>Agaricomycetidae</taxon>
        <taxon>Boletales</taxon>
        <taxon>Coniophorineae</taxon>
        <taxon>Hygrophoropsidaceae</taxon>
        <taxon>Hygrophoropsis</taxon>
    </lineage>
</organism>
<accession>A0ACB8APQ9</accession>
<proteinExistence type="predicted"/>
<comment type="caution">
    <text evidence="1">The sequence shown here is derived from an EMBL/GenBank/DDBJ whole genome shotgun (WGS) entry which is preliminary data.</text>
</comment>
<protein>
    <submittedName>
        <fullName evidence="1">Heterokaryon incompatibility protein-domain-containing protein</fullName>
    </submittedName>
</protein>
<reference evidence="1" key="1">
    <citation type="journal article" date="2021" name="New Phytol.">
        <title>Evolutionary innovations through gain and loss of genes in the ectomycorrhizal Boletales.</title>
        <authorList>
            <person name="Wu G."/>
            <person name="Miyauchi S."/>
            <person name="Morin E."/>
            <person name="Kuo A."/>
            <person name="Drula E."/>
            <person name="Varga T."/>
            <person name="Kohler A."/>
            <person name="Feng B."/>
            <person name="Cao Y."/>
            <person name="Lipzen A."/>
            <person name="Daum C."/>
            <person name="Hundley H."/>
            <person name="Pangilinan J."/>
            <person name="Johnson J."/>
            <person name="Barry K."/>
            <person name="LaButti K."/>
            <person name="Ng V."/>
            <person name="Ahrendt S."/>
            <person name="Min B."/>
            <person name="Choi I.G."/>
            <person name="Park H."/>
            <person name="Plett J.M."/>
            <person name="Magnuson J."/>
            <person name="Spatafora J.W."/>
            <person name="Nagy L.G."/>
            <person name="Henrissat B."/>
            <person name="Grigoriev I.V."/>
            <person name="Yang Z.L."/>
            <person name="Xu J."/>
            <person name="Martin F.M."/>
        </authorList>
    </citation>
    <scope>NUCLEOTIDE SEQUENCE</scope>
    <source>
        <strain evidence="1">ATCC 28755</strain>
    </source>
</reference>
<name>A0ACB8APQ9_9AGAM</name>
<dbReference type="Proteomes" id="UP000790377">
    <property type="component" value="Unassembled WGS sequence"/>
</dbReference>
<gene>
    <name evidence="1" type="ORF">BJ138DRAFT_1122840</name>
</gene>